<dbReference type="PANTHER" id="PTHR32100">
    <property type="entry name" value="OMEGA-6 FATTY ACID DESATURASE, CHLOROPLASTIC"/>
    <property type="match status" value="1"/>
</dbReference>
<dbReference type="InterPro" id="IPR005804">
    <property type="entry name" value="FA_desaturase_dom"/>
</dbReference>
<feature type="transmembrane region" description="Helical" evidence="1">
    <location>
        <begin position="200"/>
        <end position="220"/>
    </location>
</feature>
<dbReference type="Proteomes" id="UP000620124">
    <property type="component" value="Unassembled WGS sequence"/>
</dbReference>
<evidence type="ECO:0000256" key="1">
    <source>
        <dbReference type="SAM" id="Phobius"/>
    </source>
</evidence>
<dbReference type="EMBL" id="JACAZI010000010">
    <property type="protein sequence ID" value="KAF7350394.1"/>
    <property type="molecule type" value="Genomic_DNA"/>
</dbReference>
<dbReference type="AlphaFoldDB" id="A0A8H7CU06"/>
<dbReference type="GO" id="GO:0016491">
    <property type="term" value="F:oxidoreductase activity"/>
    <property type="evidence" value="ECO:0007669"/>
    <property type="project" value="InterPro"/>
</dbReference>
<keyword evidence="4" id="KW-1185">Reference proteome</keyword>
<keyword evidence="1" id="KW-0812">Transmembrane</keyword>
<comment type="caution">
    <text evidence="3">The sequence shown here is derived from an EMBL/GenBank/DDBJ whole genome shotgun (WGS) entry which is preliminary data.</text>
</comment>
<name>A0A8H7CU06_9AGAR</name>
<feature type="transmembrane region" description="Helical" evidence="1">
    <location>
        <begin position="84"/>
        <end position="105"/>
    </location>
</feature>
<dbReference type="InterPro" id="IPR012171">
    <property type="entry name" value="Fatty_acid_desaturase"/>
</dbReference>
<feature type="transmembrane region" description="Helical" evidence="1">
    <location>
        <begin position="255"/>
        <end position="273"/>
    </location>
</feature>
<accession>A0A8H7CU06</accession>
<evidence type="ECO:0000313" key="4">
    <source>
        <dbReference type="Proteomes" id="UP000620124"/>
    </source>
</evidence>
<keyword evidence="1" id="KW-0472">Membrane</keyword>
<evidence type="ECO:0000259" key="2">
    <source>
        <dbReference type="Pfam" id="PF00487"/>
    </source>
</evidence>
<gene>
    <name evidence="3" type="ORF">MVEN_01344200</name>
</gene>
<keyword evidence="1" id="KW-1133">Transmembrane helix</keyword>
<sequence>MLTSRETEKTRRVEQVPVTVPNLSMKDLLSVIPSVSHCFERSLWKSAMYPIWDLFVIGSLWKLTTIADSYTVDLPSTLASLASFSLWSLYGFFAGLFAMGLWIVAHEAGHGAFSTSKRINNFVGWVLHSGLGVPYHSWRISHAKHHASTGHMTQDQVFVPWTRSQMGLPPLDPARDDLLGSNVSQAVQNEMWEALGDSPIAAFSQAVIYLFAGLPMYLIWNIGGQTRYPKGTSHFNPSSIIFAPHQHSQIVLSDLGIFIWLALIVLSCYHWSFLTVFRVYLVPYIWVNHWLVLITFLQHTDTLLPHYRAEMFNFQRGALCTMDRSLLGDLGPIMGWLGAHATHGISETHVLHHITSKVPHYHAWEATYALRERLAAAGINLVGRPGGWAEVYRVMRECKFVEDEGGVVFYKNARGLAAARPVFPPTTSDAEDSGIEVDK</sequence>
<dbReference type="CDD" id="cd03507">
    <property type="entry name" value="Delta12-FADS-like"/>
    <property type="match status" value="1"/>
</dbReference>
<organism evidence="3 4">
    <name type="scientific">Mycena venus</name>
    <dbReference type="NCBI Taxonomy" id="2733690"/>
    <lineage>
        <taxon>Eukaryota</taxon>
        <taxon>Fungi</taxon>
        <taxon>Dikarya</taxon>
        <taxon>Basidiomycota</taxon>
        <taxon>Agaricomycotina</taxon>
        <taxon>Agaricomycetes</taxon>
        <taxon>Agaricomycetidae</taxon>
        <taxon>Agaricales</taxon>
        <taxon>Marasmiineae</taxon>
        <taxon>Mycenaceae</taxon>
        <taxon>Mycena</taxon>
    </lineage>
</organism>
<evidence type="ECO:0000313" key="3">
    <source>
        <dbReference type="EMBL" id="KAF7350394.1"/>
    </source>
</evidence>
<dbReference type="GO" id="GO:0006629">
    <property type="term" value="P:lipid metabolic process"/>
    <property type="evidence" value="ECO:0007669"/>
    <property type="project" value="InterPro"/>
</dbReference>
<dbReference type="Pfam" id="PF00487">
    <property type="entry name" value="FA_desaturase"/>
    <property type="match status" value="1"/>
</dbReference>
<feature type="domain" description="Fatty acid desaturase" evidence="2">
    <location>
        <begin position="87"/>
        <end position="379"/>
    </location>
</feature>
<dbReference type="OrthoDB" id="1461976at2759"/>
<protein>
    <submittedName>
        <fullName evidence="3">FA-desaturase domain-containing protein</fullName>
    </submittedName>
</protein>
<reference evidence="3" key="1">
    <citation type="submission" date="2020-05" db="EMBL/GenBank/DDBJ databases">
        <title>Mycena genomes resolve the evolution of fungal bioluminescence.</title>
        <authorList>
            <person name="Tsai I.J."/>
        </authorList>
    </citation>
    <scope>NUCLEOTIDE SEQUENCE</scope>
    <source>
        <strain evidence="3">CCC161011</strain>
    </source>
</reference>
<proteinExistence type="predicted"/>